<reference evidence="6 7" key="2">
    <citation type="journal article" date="2021" name="Int. J. Syst. Evol. Microbiol.">
        <title>Roseibium litorale sp. nov., isolated from a tidal flat sediment and proposal for the reclassification of Labrenzia polysiphoniae as Roseibium polysiphoniae comb. nov.</title>
        <authorList>
            <person name="Liu Y."/>
            <person name="Pei T."/>
            <person name="Du J."/>
            <person name="Chao M."/>
            <person name="Deng M.R."/>
            <person name="Zhu H."/>
        </authorList>
    </citation>
    <scope>NUCLEOTIDE SEQUENCE [LARGE SCALE GENOMIC DNA]</scope>
    <source>
        <strain evidence="6 7">4C16A</strain>
    </source>
</reference>
<keyword evidence="3" id="KW-0804">Transcription</keyword>
<evidence type="ECO:0000313" key="6">
    <source>
        <dbReference type="EMBL" id="MBD8893509.1"/>
    </source>
</evidence>
<dbReference type="InterPro" id="IPR001647">
    <property type="entry name" value="HTH_TetR"/>
</dbReference>
<evidence type="ECO:0000256" key="4">
    <source>
        <dbReference type="PROSITE-ProRule" id="PRU00335"/>
    </source>
</evidence>
<proteinExistence type="predicted"/>
<dbReference type="PROSITE" id="PS50977">
    <property type="entry name" value="HTH_TETR_2"/>
    <property type="match status" value="1"/>
</dbReference>
<keyword evidence="1" id="KW-0805">Transcription regulation</keyword>
<dbReference type="SUPFAM" id="SSF48498">
    <property type="entry name" value="Tetracyclin repressor-like, C-terminal domain"/>
    <property type="match status" value="1"/>
</dbReference>
<dbReference type="InterPro" id="IPR050109">
    <property type="entry name" value="HTH-type_TetR-like_transc_reg"/>
</dbReference>
<feature type="DNA-binding region" description="H-T-H motif" evidence="4">
    <location>
        <begin position="33"/>
        <end position="52"/>
    </location>
</feature>
<organism evidence="6 7">
    <name type="scientific">Roseibium litorale</name>
    <dbReference type="NCBI Taxonomy" id="2803841"/>
    <lineage>
        <taxon>Bacteria</taxon>
        <taxon>Pseudomonadati</taxon>
        <taxon>Pseudomonadota</taxon>
        <taxon>Alphaproteobacteria</taxon>
        <taxon>Hyphomicrobiales</taxon>
        <taxon>Stappiaceae</taxon>
        <taxon>Roseibium</taxon>
    </lineage>
</organism>
<dbReference type="PANTHER" id="PTHR30055">
    <property type="entry name" value="HTH-TYPE TRANSCRIPTIONAL REGULATOR RUTR"/>
    <property type="match status" value="1"/>
</dbReference>
<evidence type="ECO:0000259" key="5">
    <source>
        <dbReference type="PROSITE" id="PS50977"/>
    </source>
</evidence>
<dbReference type="PANTHER" id="PTHR30055:SF234">
    <property type="entry name" value="HTH-TYPE TRANSCRIPTIONAL REGULATOR BETI"/>
    <property type="match status" value="1"/>
</dbReference>
<keyword evidence="7" id="KW-1185">Reference proteome</keyword>
<reference evidence="7" key="1">
    <citation type="submission" date="2020-09" db="EMBL/GenBank/DDBJ databases">
        <title>The genome sequence of strain Labrenzia suaedae 4C16A.</title>
        <authorList>
            <person name="Liu Y."/>
        </authorList>
    </citation>
    <scope>NUCLEOTIDE SEQUENCE [LARGE SCALE GENOMIC DNA]</scope>
    <source>
        <strain evidence="7">4C16A</strain>
    </source>
</reference>
<dbReference type="Pfam" id="PF00440">
    <property type="entry name" value="TetR_N"/>
    <property type="match status" value="1"/>
</dbReference>
<comment type="caution">
    <text evidence="6">The sequence shown here is derived from an EMBL/GenBank/DDBJ whole genome shotgun (WGS) entry which is preliminary data.</text>
</comment>
<dbReference type="SUPFAM" id="SSF46689">
    <property type="entry name" value="Homeodomain-like"/>
    <property type="match status" value="1"/>
</dbReference>
<dbReference type="PRINTS" id="PR00455">
    <property type="entry name" value="HTHTETR"/>
</dbReference>
<evidence type="ECO:0000256" key="3">
    <source>
        <dbReference type="ARBA" id="ARBA00023163"/>
    </source>
</evidence>
<dbReference type="InterPro" id="IPR036271">
    <property type="entry name" value="Tet_transcr_reg_TetR-rel_C_sf"/>
</dbReference>
<evidence type="ECO:0000256" key="1">
    <source>
        <dbReference type="ARBA" id="ARBA00023015"/>
    </source>
</evidence>
<sequence>MPRKPQLRTQETRSRILATARDLMSRTGADGITAEALASAAGVAKGTVFAHFTSMDGLMSYVLLDDIRSLIPADLSAVRAADTARFADPLERITSMMMDLVTIITSSQLSLRLFLENTGATNGKCAPEFIAILDQLDGLLHDYLEEWQGQPEVRPALRKDRSPRELVDALIAFMIHVAIQFRSCQIDDLEAARHKLKRHAEAYLLERTEPFPG</sequence>
<evidence type="ECO:0000313" key="7">
    <source>
        <dbReference type="Proteomes" id="UP000632063"/>
    </source>
</evidence>
<dbReference type="InterPro" id="IPR009057">
    <property type="entry name" value="Homeodomain-like_sf"/>
</dbReference>
<keyword evidence="2 4" id="KW-0238">DNA-binding</keyword>
<dbReference type="Gene3D" id="1.10.357.10">
    <property type="entry name" value="Tetracycline Repressor, domain 2"/>
    <property type="match status" value="1"/>
</dbReference>
<dbReference type="EMBL" id="JACYXI010000013">
    <property type="protein sequence ID" value="MBD8893509.1"/>
    <property type="molecule type" value="Genomic_DNA"/>
</dbReference>
<gene>
    <name evidence="6" type="ORF">IG616_18335</name>
</gene>
<evidence type="ECO:0000256" key="2">
    <source>
        <dbReference type="ARBA" id="ARBA00023125"/>
    </source>
</evidence>
<dbReference type="Proteomes" id="UP000632063">
    <property type="component" value="Unassembled WGS sequence"/>
</dbReference>
<dbReference type="RefSeq" id="WP_192149630.1">
    <property type="nucleotide sequence ID" value="NZ_JACYXI010000013.1"/>
</dbReference>
<feature type="domain" description="HTH tetR-type" evidence="5">
    <location>
        <begin position="10"/>
        <end position="70"/>
    </location>
</feature>
<name>A0ABR9CRN6_9HYPH</name>
<accession>A0ABR9CRN6</accession>
<protein>
    <submittedName>
        <fullName evidence="6">TetR/AcrR family transcriptional regulator</fullName>
    </submittedName>
</protein>